<proteinExistence type="predicted"/>
<dbReference type="RefSeq" id="XP_007929513.1">
    <property type="nucleotide sequence ID" value="XM_007931322.1"/>
</dbReference>
<protein>
    <submittedName>
        <fullName evidence="1">Uncharacterized protein</fullName>
    </submittedName>
</protein>
<name>M3AT10_PSEFD</name>
<accession>M3AT10</accession>
<dbReference type="AlphaFoldDB" id="M3AT10"/>
<dbReference type="GeneID" id="19333785"/>
<keyword evidence="2" id="KW-1185">Reference proteome</keyword>
<dbReference type="Proteomes" id="UP000016932">
    <property type="component" value="Unassembled WGS sequence"/>
</dbReference>
<gene>
    <name evidence="1" type="ORF">MYCFIDRAFT_177557</name>
</gene>
<evidence type="ECO:0000313" key="1">
    <source>
        <dbReference type="EMBL" id="EME80627.1"/>
    </source>
</evidence>
<sequence>MEIRVDAAAAEMDLATACSQNISRYSMPNRRLQRLASHPTTAERLANLASDASRMSYAGWDLEVRISSASGVRWRGIIVLEGKRRIGWDVGRWRTCLWVAVRKRGLSCTTCLCCFGAQLSNPSLRNDRAGKEDRIMPCHSETHPTRDRDFDLFFPLGIMYRTALQESRTIRSMKGESHNFCPDAQPQWAVSPPLLVVDSATGDVRWGIREKVSWRGGLPWGSLHGSGLGGALDVPKRQHHPGFYFQAIKIAAGYRLAIRIPPNSVICWNSSSKPSELTDKNRNILHRAILSPWVPTAAESYRLPVEDSATSDVWIASGKEGRSRGNVAIDAEAMNLGISTRPIIPVRLSMRRFVIEDFPSSLLPDGVSPGGSQIDARGSQICNGPYACRRWVEMGKPGNHHYVCICLRGVDTYLKITKSLAQMWTVIVNVLWIRERWFLIRNSSFPLFESSAFCVQDLPSSPRLVSSCDSHELGSIIIVLYARGGSGLHTLAAASPSDVDWMIAKCSSSILSAWCRRVSARALGGSDIRYCATVASLRETYRPAPSRYGTSHAVATLRETPDRLRRTVYYIEKGWLSLAAGKQVGQMRLKRAGLPSMVLLVSNDTPNFYASRLAMLAWDSVVILESVAPTQMGHRADSTSSYPYGSYVEDVTAVATLMRGFNRVLFQAMNLHFDSCYFRKLTNWTAGDGRCHGALSERVSSFWAVWREGSRQLTALMLIAAKGSSVVQLTFDEAILTLSLEICASEPLFKRKFAFLVDLCDQRAYHFATLNFSAHVRHKYGLHRHYTIGLCLEAQAVSESGSMLFITCFAIQIAAPGGRYDTDAGDLRHRPLPADRVHHIALPGREERDACNFQIFAAPSCLADRLEESYAQALVPFALITAQPSFMTCTLLPEAPLGKGVHHVREVADWETVAYLEQRRLRRTTHDWRFLNGEEQTGIMYNRNFALQGSLWPKQRTPRHIKPGIDKARLPPRRKFVPLHTLEFPSINGGTRPPTLSTTSLRAMLPSLQPGLKQRVAIDTVGHNAHVDIFQLESYSNLSLELISAQPV</sequence>
<dbReference type="EMBL" id="KB446561">
    <property type="protein sequence ID" value="EME80627.1"/>
    <property type="molecule type" value="Genomic_DNA"/>
</dbReference>
<organism evidence="1 2">
    <name type="scientific">Pseudocercospora fijiensis (strain CIRAD86)</name>
    <name type="common">Black leaf streak disease fungus</name>
    <name type="synonym">Mycosphaerella fijiensis</name>
    <dbReference type="NCBI Taxonomy" id="383855"/>
    <lineage>
        <taxon>Eukaryota</taxon>
        <taxon>Fungi</taxon>
        <taxon>Dikarya</taxon>
        <taxon>Ascomycota</taxon>
        <taxon>Pezizomycotina</taxon>
        <taxon>Dothideomycetes</taxon>
        <taxon>Dothideomycetidae</taxon>
        <taxon>Mycosphaerellales</taxon>
        <taxon>Mycosphaerellaceae</taxon>
        <taxon>Pseudocercospora</taxon>
    </lineage>
</organism>
<reference evidence="1 2" key="1">
    <citation type="journal article" date="2012" name="PLoS Pathog.">
        <title>Diverse lifestyles and strategies of plant pathogenesis encoded in the genomes of eighteen Dothideomycetes fungi.</title>
        <authorList>
            <person name="Ohm R.A."/>
            <person name="Feau N."/>
            <person name="Henrissat B."/>
            <person name="Schoch C.L."/>
            <person name="Horwitz B.A."/>
            <person name="Barry K.W."/>
            <person name="Condon B.J."/>
            <person name="Copeland A.C."/>
            <person name="Dhillon B."/>
            <person name="Glaser F."/>
            <person name="Hesse C.N."/>
            <person name="Kosti I."/>
            <person name="LaButti K."/>
            <person name="Lindquist E.A."/>
            <person name="Lucas S."/>
            <person name="Salamov A.A."/>
            <person name="Bradshaw R.E."/>
            <person name="Ciuffetti L."/>
            <person name="Hamelin R.C."/>
            <person name="Kema G.H.J."/>
            <person name="Lawrence C."/>
            <person name="Scott J.A."/>
            <person name="Spatafora J.W."/>
            <person name="Turgeon B.G."/>
            <person name="de Wit P.J.G.M."/>
            <person name="Zhong S."/>
            <person name="Goodwin S.B."/>
            <person name="Grigoriev I.V."/>
        </authorList>
    </citation>
    <scope>NUCLEOTIDE SEQUENCE [LARGE SCALE GENOMIC DNA]</scope>
    <source>
        <strain evidence="1 2">CIRAD86</strain>
    </source>
</reference>
<dbReference type="HOGENOM" id="CLU_291362_0_0_1"/>
<dbReference type="VEuPathDB" id="FungiDB:MYCFIDRAFT_177557"/>
<dbReference type="KEGG" id="pfj:MYCFIDRAFT_177557"/>
<evidence type="ECO:0000313" key="2">
    <source>
        <dbReference type="Proteomes" id="UP000016932"/>
    </source>
</evidence>